<dbReference type="Gene3D" id="1.10.510.10">
    <property type="entry name" value="Transferase(Phosphotransferase) domain 1"/>
    <property type="match status" value="1"/>
</dbReference>
<dbReference type="SUPFAM" id="SSF82615">
    <property type="entry name" value="Polo-box domain"/>
    <property type="match status" value="2"/>
</dbReference>
<gene>
    <name evidence="14" type="primary">PLK 2/3</name>
    <name evidence="14" type="ORF">DALL_DALL000236</name>
</gene>
<proteinExistence type="inferred from homology"/>
<evidence type="ECO:0000256" key="11">
    <source>
        <dbReference type="SAM" id="MobiDB-lite"/>
    </source>
</evidence>
<keyword evidence="2 10" id="KW-0808">Transferase</keyword>
<dbReference type="CDD" id="cd14099">
    <property type="entry name" value="STKc_PLK"/>
    <property type="match status" value="1"/>
</dbReference>
<feature type="region of interest" description="Disordered" evidence="11">
    <location>
        <begin position="126"/>
        <end position="154"/>
    </location>
</feature>
<dbReference type="InterPro" id="IPR036947">
    <property type="entry name" value="POLO_box_dom_sf"/>
</dbReference>
<name>A0A4E0S137_9HYME</name>
<dbReference type="AlphaFoldDB" id="A0A4E0S137"/>
<dbReference type="KEGG" id="dam:107038832"/>
<comment type="catalytic activity">
    <reaction evidence="8">
        <text>L-seryl-[protein] + ATP = O-phospho-L-seryl-[protein] + ADP + H(+)</text>
        <dbReference type="Rhea" id="RHEA:17989"/>
        <dbReference type="Rhea" id="RHEA-COMP:9863"/>
        <dbReference type="Rhea" id="RHEA-COMP:11604"/>
        <dbReference type="ChEBI" id="CHEBI:15378"/>
        <dbReference type="ChEBI" id="CHEBI:29999"/>
        <dbReference type="ChEBI" id="CHEBI:30616"/>
        <dbReference type="ChEBI" id="CHEBI:83421"/>
        <dbReference type="ChEBI" id="CHEBI:456216"/>
        <dbReference type="EC" id="2.7.11.21"/>
    </reaction>
</comment>
<dbReference type="GO" id="GO:0005737">
    <property type="term" value="C:cytoplasm"/>
    <property type="evidence" value="ECO:0007669"/>
    <property type="project" value="TreeGrafter"/>
</dbReference>
<dbReference type="EC" id="2.7.11.21" evidence="10"/>
<dbReference type="GO" id="GO:0005524">
    <property type="term" value="F:ATP binding"/>
    <property type="evidence" value="ECO:0007669"/>
    <property type="project" value="UniProtKB-UniRule"/>
</dbReference>
<dbReference type="GO" id="GO:0000776">
    <property type="term" value="C:kinetochore"/>
    <property type="evidence" value="ECO:0007669"/>
    <property type="project" value="TreeGrafter"/>
</dbReference>
<keyword evidence="15" id="KW-1185">Reference proteome</keyword>
<dbReference type="PANTHER" id="PTHR24345:SF0">
    <property type="entry name" value="CELL CYCLE SERINE_THREONINE-PROTEIN KINASE CDC5_MSD2"/>
    <property type="match status" value="1"/>
</dbReference>
<dbReference type="GO" id="GO:0000922">
    <property type="term" value="C:spindle pole"/>
    <property type="evidence" value="ECO:0007669"/>
    <property type="project" value="TreeGrafter"/>
</dbReference>
<feature type="compositionally biased region" description="Polar residues" evidence="11">
    <location>
        <begin position="131"/>
        <end position="154"/>
    </location>
</feature>
<keyword evidence="3" id="KW-0677">Repeat</keyword>
<feature type="binding site" evidence="9">
    <location>
        <position position="258"/>
    </location>
    <ligand>
        <name>ATP</name>
        <dbReference type="ChEBI" id="CHEBI:30616"/>
    </ligand>
</feature>
<dbReference type="SUPFAM" id="SSF56112">
    <property type="entry name" value="Protein kinase-like (PK-like)"/>
    <property type="match status" value="1"/>
</dbReference>
<evidence type="ECO:0000256" key="8">
    <source>
        <dbReference type="ARBA" id="ARBA00048347"/>
    </source>
</evidence>
<feature type="domain" description="POLO box" evidence="13">
    <location>
        <begin position="661"/>
        <end position="740"/>
    </location>
</feature>
<evidence type="ECO:0000256" key="5">
    <source>
        <dbReference type="ARBA" id="ARBA00022777"/>
    </source>
</evidence>
<dbReference type="Gene3D" id="3.30.1120.30">
    <property type="entry name" value="POLO box domain"/>
    <property type="match status" value="2"/>
</dbReference>
<dbReference type="InterPro" id="IPR000719">
    <property type="entry name" value="Prot_kinase_dom"/>
</dbReference>
<dbReference type="InterPro" id="IPR033695">
    <property type="entry name" value="POLO_box_2"/>
</dbReference>
<dbReference type="FunFam" id="1.10.510.10:FF:000571">
    <property type="entry name" value="Maternal embryonic leucine zipper kinase"/>
    <property type="match status" value="1"/>
</dbReference>
<dbReference type="PANTHER" id="PTHR24345">
    <property type="entry name" value="SERINE/THREONINE-PROTEIN KINASE PLK"/>
    <property type="match status" value="1"/>
</dbReference>
<dbReference type="EMBL" id="ML158630">
    <property type="protein sequence ID" value="THK33050.1"/>
    <property type="molecule type" value="Genomic_DNA"/>
</dbReference>
<feature type="domain" description="POLO box" evidence="13">
    <location>
        <begin position="765"/>
        <end position="851"/>
    </location>
</feature>
<dbReference type="PROSITE" id="PS00107">
    <property type="entry name" value="PROTEIN_KINASE_ATP"/>
    <property type="match status" value="1"/>
</dbReference>
<dbReference type="GO" id="GO:0007052">
    <property type="term" value="P:mitotic spindle organization"/>
    <property type="evidence" value="ECO:0007669"/>
    <property type="project" value="TreeGrafter"/>
</dbReference>
<evidence type="ECO:0000256" key="2">
    <source>
        <dbReference type="ARBA" id="ARBA00022679"/>
    </source>
</evidence>
<dbReference type="Pfam" id="PF00659">
    <property type="entry name" value="POLO_box"/>
    <property type="match status" value="2"/>
</dbReference>
<comment type="similarity">
    <text evidence="10">Belongs to the protein kinase superfamily. Ser/Thr protein kinase family. CDC5/Polo subfamily.</text>
</comment>
<feature type="compositionally biased region" description="Polar residues" evidence="11">
    <location>
        <begin position="17"/>
        <end position="27"/>
    </location>
</feature>
<accession>A0A4E0S137</accession>
<dbReference type="GO" id="GO:0005634">
    <property type="term" value="C:nucleus"/>
    <property type="evidence" value="ECO:0007669"/>
    <property type="project" value="TreeGrafter"/>
</dbReference>
<dbReference type="GO" id="GO:0005813">
    <property type="term" value="C:centrosome"/>
    <property type="evidence" value="ECO:0007669"/>
    <property type="project" value="TreeGrafter"/>
</dbReference>
<evidence type="ECO:0000256" key="3">
    <source>
        <dbReference type="ARBA" id="ARBA00022737"/>
    </source>
</evidence>
<evidence type="ECO:0000313" key="14">
    <source>
        <dbReference type="EMBL" id="THK33050.1"/>
    </source>
</evidence>
<dbReference type="InterPro" id="IPR000959">
    <property type="entry name" value="POLO_box_dom"/>
</dbReference>
<sequence>MSRERDTIMEPPGTKTPLKNSQMPKYSNGCQDRNALTNQPTAKVNFGFTIRDTEVPASCIPLRNSQEIGSNVKNSLMNSLVNYERIFNPTYSPRTSTIRGSGNDGRVVATSFMELSVGVTCDTRRARSEPGSLSTTVITGPRTSGINQKRSNTPSRIASLDGLDSLVNRRSQTIGTSQNSHLQSFNATPVVGIGRSPSKNKLTSIWESHNTTGDSEPDYVVDPVQGNAYHKGPFLGKGGFARVYLMTDIANGKRYACKIIPKNRMQKIHIQKIAREIMIHKDLNHVNIVQMHHYFEDSLNVYMLLEACPRKSLMHVLKYRGKVTEPEARYYMKQMVTGVAYIHSQKVVHRDLKPGNMFLSDGMIVKIGDFGLATRPDGQKRRVTICGTPNYIAPEVLYKQAYSYEADVWALGCILYALLTGQPPFDTATLKETYSRICNNRYKKLNDTVVSRNGQDLIKWLLQPIPELRPSLETVKEHAYLTMEFVPDKLTHACCYRPPEPSLQGPLKSNNDKTLVLPTTSFPSATTLSSTSCTSTMSRKVVHPQIEQMPKPLAKSIETPIANGIKLIDNGSAKLMENNARLLPPIQREKNRDAKVGNWLVRKFPKLTKLRKRFGNLLCPDRKKSSESALMHHALENCLAEIRHTRVAKNPVPIEGLAPLFVTKWIDYSNKYGLCFQLSDRSVGVLFNDSTKMSYTRDRRRVEYTTPEDEVTRYTRERDVPSFLHEKLELLRHFSEYMDDHLTNGGEISDNCSAKLSRRNGSVPRMRRWLRTDKAIVMELTVPLLQVNFFSDHTKIVVSEGTRPKDYLVTYIDATRHTTSYWLNDLRDGGCTSELYERLNYVCRASREFSHLENNVGCSEISTNPKTSVRA</sequence>
<dbReference type="Pfam" id="PF00069">
    <property type="entry name" value="Pkinase"/>
    <property type="match status" value="1"/>
</dbReference>
<evidence type="ECO:0000256" key="4">
    <source>
        <dbReference type="ARBA" id="ARBA00022741"/>
    </source>
</evidence>
<reference evidence="14" key="1">
    <citation type="submission" date="2019-02" db="EMBL/GenBank/DDBJ databases">
        <title>Genome of the parasitoid wasp Diachasma alloeum, an emerging model for ecological speciation and transitions to asexual reproduction.</title>
        <authorList>
            <person name="Robertson H.M."/>
            <person name="Walden K.K."/>
            <person name="Tvedte E.S."/>
            <person name="Hood G.R."/>
            <person name="Feder J.L."/>
            <person name="Forbes A.A."/>
            <person name="Logsdon J.M."/>
            <person name="Mcelroy K.E."/>
        </authorList>
    </citation>
    <scope>NUCLEOTIDE SEQUENCE [LARGE SCALE GENOMIC DNA]</scope>
    <source>
        <strain evidence="14">Michigan</strain>
    </source>
</reference>
<dbReference type="CDD" id="cd13118">
    <property type="entry name" value="POLO_box_1"/>
    <property type="match status" value="1"/>
</dbReference>
<dbReference type="CDD" id="cd13117">
    <property type="entry name" value="POLO_box_2"/>
    <property type="match status" value="1"/>
</dbReference>
<dbReference type="InterPro" id="IPR033701">
    <property type="entry name" value="POLO_box_1"/>
</dbReference>
<evidence type="ECO:0000256" key="10">
    <source>
        <dbReference type="RuleBase" id="RU361162"/>
    </source>
</evidence>
<keyword evidence="6 9" id="KW-0067">ATP-binding</keyword>
<evidence type="ECO:0000256" key="6">
    <source>
        <dbReference type="ARBA" id="ARBA00022840"/>
    </source>
</evidence>
<keyword evidence="4 9" id="KW-0547">Nucleotide-binding</keyword>
<dbReference type="PROSITE" id="PS50078">
    <property type="entry name" value="POLO_BOX"/>
    <property type="match status" value="2"/>
</dbReference>
<dbReference type="GO" id="GO:0004674">
    <property type="term" value="F:protein serine/threonine kinase activity"/>
    <property type="evidence" value="ECO:0007669"/>
    <property type="project" value="UniProtKB-KW"/>
</dbReference>
<feature type="domain" description="Protein kinase" evidence="12">
    <location>
        <begin position="229"/>
        <end position="481"/>
    </location>
</feature>
<evidence type="ECO:0000256" key="1">
    <source>
        <dbReference type="ARBA" id="ARBA00022527"/>
    </source>
</evidence>
<dbReference type="InterPro" id="IPR008271">
    <property type="entry name" value="Ser/Thr_kinase_AS"/>
</dbReference>
<organism evidence="14 15">
    <name type="scientific">Diachasma alloeum</name>
    <dbReference type="NCBI Taxonomy" id="454923"/>
    <lineage>
        <taxon>Eukaryota</taxon>
        <taxon>Metazoa</taxon>
        <taxon>Ecdysozoa</taxon>
        <taxon>Arthropoda</taxon>
        <taxon>Hexapoda</taxon>
        <taxon>Insecta</taxon>
        <taxon>Pterygota</taxon>
        <taxon>Neoptera</taxon>
        <taxon>Endopterygota</taxon>
        <taxon>Hymenoptera</taxon>
        <taxon>Apocrita</taxon>
        <taxon>Ichneumonoidea</taxon>
        <taxon>Braconidae</taxon>
        <taxon>Opiinae</taxon>
        <taxon>Diachasma</taxon>
    </lineage>
</organism>
<evidence type="ECO:0000259" key="13">
    <source>
        <dbReference type="PROSITE" id="PS50078"/>
    </source>
</evidence>
<evidence type="ECO:0000256" key="7">
    <source>
        <dbReference type="ARBA" id="ARBA00047802"/>
    </source>
</evidence>
<comment type="catalytic activity">
    <reaction evidence="7 10">
        <text>L-threonyl-[protein] + ATP = O-phospho-L-threonyl-[protein] + ADP + H(+)</text>
        <dbReference type="Rhea" id="RHEA:46608"/>
        <dbReference type="Rhea" id="RHEA-COMP:11060"/>
        <dbReference type="Rhea" id="RHEA-COMP:11605"/>
        <dbReference type="ChEBI" id="CHEBI:15378"/>
        <dbReference type="ChEBI" id="CHEBI:30013"/>
        <dbReference type="ChEBI" id="CHEBI:30616"/>
        <dbReference type="ChEBI" id="CHEBI:61977"/>
        <dbReference type="ChEBI" id="CHEBI:456216"/>
        <dbReference type="EC" id="2.7.11.21"/>
    </reaction>
</comment>
<evidence type="ECO:0000313" key="15">
    <source>
        <dbReference type="Proteomes" id="UP000297026"/>
    </source>
</evidence>
<keyword evidence="5 10" id="KW-0418">Kinase</keyword>
<keyword evidence="1 10" id="KW-0723">Serine/threonine-protein kinase</keyword>
<dbReference type="PROSITE" id="PS50011">
    <property type="entry name" value="PROTEIN_KINASE_DOM"/>
    <property type="match status" value="1"/>
</dbReference>
<evidence type="ECO:0000259" key="12">
    <source>
        <dbReference type="PROSITE" id="PS50011"/>
    </source>
</evidence>
<protein>
    <recommendedName>
        <fullName evidence="10">Serine/threonine-protein kinase PLK</fullName>
        <ecNumber evidence="10">2.7.11.21</ecNumber>
    </recommendedName>
    <alternativeName>
        <fullName evidence="10">Polo-like kinase</fullName>
    </alternativeName>
</protein>
<dbReference type="OrthoDB" id="408964at2759"/>
<dbReference type="PROSITE" id="PS00108">
    <property type="entry name" value="PROTEIN_KINASE_ST"/>
    <property type="match status" value="1"/>
</dbReference>
<evidence type="ECO:0000256" key="9">
    <source>
        <dbReference type="PROSITE-ProRule" id="PRU10141"/>
    </source>
</evidence>
<feature type="region of interest" description="Disordered" evidence="11">
    <location>
        <begin position="1"/>
        <end position="27"/>
    </location>
</feature>
<dbReference type="InterPro" id="IPR011009">
    <property type="entry name" value="Kinase-like_dom_sf"/>
</dbReference>
<dbReference type="GO" id="GO:0106310">
    <property type="term" value="F:protein serine kinase activity"/>
    <property type="evidence" value="ECO:0007669"/>
    <property type="project" value="RHEA"/>
</dbReference>
<dbReference type="InterPro" id="IPR017441">
    <property type="entry name" value="Protein_kinase_ATP_BS"/>
</dbReference>
<dbReference type="FunFam" id="3.30.200.20:FF:000091">
    <property type="entry name" value="Serine/threonine-protein kinase PLK"/>
    <property type="match status" value="1"/>
</dbReference>
<dbReference type="Proteomes" id="UP000297026">
    <property type="component" value="Unassembled WGS sequence"/>
</dbReference>
<dbReference type="SMART" id="SM00220">
    <property type="entry name" value="S_TKc"/>
    <property type="match status" value="1"/>
</dbReference>